<dbReference type="EMBL" id="AP013055">
    <property type="protein sequence ID" value="BAO49487.1"/>
    <property type="molecule type" value="Genomic_DNA"/>
</dbReference>
<reference evidence="1 2" key="1">
    <citation type="journal article" date="2014" name="Virology">
        <title>The complete genome sequence of the Alphaentomopoxvirus Anomala cuprea entomopoxvirus, including its terminal hairpin loop sequences, suggests a potentially unique mode of apoptosis inhibition and mode of DNA replication.</title>
        <authorList>
            <person name="Mitsuhashi W."/>
            <person name="Miyamoto K."/>
            <person name="Wada S."/>
        </authorList>
    </citation>
    <scope>NUCLEOTIDE SEQUENCE [LARGE SCALE GENOMIC DNA]</scope>
    <source>
        <strain evidence="1">CV6M</strain>
    </source>
</reference>
<dbReference type="Proteomes" id="UP000174145">
    <property type="component" value="Segment"/>
</dbReference>
<dbReference type="GeneID" id="18263556"/>
<dbReference type="RefSeq" id="YP_009001600.1">
    <property type="nucleotide sequence ID" value="NC_023426.1"/>
</dbReference>
<name>W6JIV6_9POXV</name>
<accession>W6JIV6</accession>
<keyword evidence="2" id="KW-1185">Reference proteome</keyword>
<organism evidence="1 2">
    <name type="scientific">Alphaentomopoxvirus acuprea</name>
    <dbReference type="NCBI Taxonomy" id="62099"/>
    <lineage>
        <taxon>Viruses</taxon>
        <taxon>Varidnaviria</taxon>
        <taxon>Bamfordvirae</taxon>
        <taxon>Nucleocytoviricota</taxon>
        <taxon>Pokkesviricetes</taxon>
        <taxon>Chitovirales</taxon>
        <taxon>Poxviridae</taxon>
        <taxon>Entomopoxvirinae</taxon>
        <taxon>Alphaentomopoxvirus</taxon>
    </lineage>
</organism>
<evidence type="ECO:0000313" key="2">
    <source>
        <dbReference type="Proteomes" id="UP000174145"/>
    </source>
</evidence>
<protein>
    <submittedName>
        <fullName evidence="1">Uncharacterized protein</fullName>
    </submittedName>
</protein>
<dbReference type="KEGG" id="vg:18263556"/>
<evidence type="ECO:0000313" key="1">
    <source>
        <dbReference type="EMBL" id="BAO49487.1"/>
    </source>
</evidence>
<proteinExistence type="predicted"/>
<dbReference type="OrthoDB" id="16006at10239"/>
<sequence length="193" mass="22904">MPINYSIINLIDILKTKTFVIEQYINSKSDIYYDGQSYTFVEHEEINYNLYNKIITKYKNIIVNYYIYTNIRSTYNLEGENNYPLPMLVIDSTNVQQKKYINAFNKDQLSIHYPSQLKKNNTRITLHNDVDNYLFEDIKSPIDSSDLSYKIFYHPELMNNLGYISYTHSNDNILIDLDIRKCIKLGSDVQKLF</sequence>